<dbReference type="GO" id="GO:0003755">
    <property type="term" value="F:peptidyl-prolyl cis-trans isomerase activity"/>
    <property type="evidence" value="ECO:0007669"/>
    <property type="project" value="UniProtKB-UniRule"/>
</dbReference>
<keyword evidence="7" id="KW-0732">Signal</keyword>
<evidence type="ECO:0000259" key="8">
    <source>
        <dbReference type="PROSITE" id="PS50059"/>
    </source>
</evidence>
<feature type="domain" description="PPIase FKBP-type" evidence="8">
    <location>
        <begin position="143"/>
        <end position="228"/>
    </location>
</feature>
<dbReference type="Proteomes" id="UP000321204">
    <property type="component" value="Chromosome"/>
</dbReference>
<gene>
    <name evidence="9" type="ORF">FSB75_09145</name>
</gene>
<keyword evidence="4 5" id="KW-0413">Isomerase</keyword>
<evidence type="ECO:0000313" key="10">
    <source>
        <dbReference type="Proteomes" id="UP000321204"/>
    </source>
</evidence>
<dbReference type="KEGG" id="fgg:FSB75_09145"/>
<proteinExistence type="inferred from homology"/>
<evidence type="ECO:0000256" key="2">
    <source>
        <dbReference type="ARBA" id="ARBA00006577"/>
    </source>
</evidence>
<dbReference type="Gene3D" id="1.10.287.460">
    <property type="entry name" value="Peptidyl-prolyl cis-trans isomerase, FKBP-type, N-terminal domain"/>
    <property type="match status" value="1"/>
</dbReference>
<dbReference type="PANTHER" id="PTHR43811:SF19">
    <property type="entry name" value="39 KDA FK506-BINDING NUCLEAR PROTEIN"/>
    <property type="match status" value="1"/>
</dbReference>
<name>A0A5B8UHC3_9BACT</name>
<evidence type="ECO:0000256" key="4">
    <source>
        <dbReference type="ARBA" id="ARBA00023235"/>
    </source>
</evidence>
<dbReference type="InterPro" id="IPR000774">
    <property type="entry name" value="PPIase_FKBP_N"/>
</dbReference>
<protein>
    <recommendedName>
        <fullName evidence="6">Peptidyl-prolyl cis-trans isomerase</fullName>
        <ecNumber evidence="6">5.2.1.8</ecNumber>
    </recommendedName>
</protein>
<reference evidence="9 10" key="1">
    <citation type="journal article" date="2015" name="Int. J. Syst. Evol. Microbiol.">
        <title>Flavisolibacter ginsenosidimutans sp. nov., with ginsenoside-converting activity isolated from soil used for cultivating ginseng.</title>
        <authorList>
            <person name="Zhao Y."/>
            <person name="Liu Q."/>
            <person name="Kang M.S."/>
            <person name="Jin F."/>
            <person name="Yu H."/>
            <person name="Im W.T."/>
        </authorList>
    </citation>
    <scope>NUCLEOTIDE SEQUENCE [LARGE SCALE GENOMIC DNA]</scope>
    <source>
        <strain evidence="9 10">Gsoil 636</strain>
    </source>
</reference>
<evidence type="ECO:0000256" key="7">
    <source>
        <dbReference type="SAM" id="SignalP"/>
    </source>
</evidence>
<evidence type="ECO:0000313" key="9">
    <source>
        <dbReference type="EMBL" id="QEC56051.1"/>
    </source>
</evidence>
<accession>A0A5B8UHC3</accession>
<sequence length="229" mass="24765">MKKILIAGLVLLSVSASAQKRTIKKKTIAPAKGTFLKNSLDSVSYALGLSVANFYRQQGIKNLNVSCIAKAITDAQAGKPGLFTEGEANEVMAVYFNPALKKNLAEGKSFLAANKNKPGIKTTADGIQYEVLKDAQGQRPKATDTVVVNYRGTLINGTEFDNSAKAGKPIEFPLDRVIKGWTEGLQLMPVGSKYKFYIPYNLAYGMNDSGPIPGGSTLIFEVELLQIKR</sequence>
<dbReference type="GO" id="GO:0006457">
    <property type="term" value="P:protein folding"/>
    <property type="evidence" value="ECO:0007669"/>
    <property type="project" value="InterPro"/>
</dbReference>
<evidence type="ECO:0000256" key="3">
    <source>
        <dbReference type="ARBA" id="ARBA00023110"/>
    </source>
</evidence>
<dbReference type="AlphaFoldDB" id="A0A5B8UHC3"/>
<feature type="signal peptide" evidence="7">
    <location>
        <begin position="1"/>
        <end position="18"/>
    </location>
</feature>
<dbReference type="InterPro" id="IPR001179">
    <property type="entry name" value="PPIase_FKBP_dom"/>
</dbReference>
<dbReference type="PANTHER" id="PTHR43811">
    <property type="entry name" value="FKBP-TYPE PEPTIDYL-PROLYL CIS-TRANS ISOMERASE FKPA"/>
    <property type="match status" value="1"/>
</dbReference>
<comment type="similarity">
    <text evidence="2 6">Belongs to the FKBP-type PPIase family.</text>
</comment>
<dbReference type="SUPFAM" id="SSF54534">
    <property type="entry name" value="FKBP-like"/>
    <property type="match status" value="1"/>
</dbReference>
<evidence type="ECO:0000256" key="5">
    <source>
        <dbReference type="PROSITE-ProRule" id="PRU00277"/>
    </source>
</evidence>
<keyword evidence="3 5" id="KW-0697">Rotamase</keyword>
<dbReference type="EC" id="5.2.1.8" evidence="6"/>
<evidence type="ECO:0000256" key="6">
    <source>
        <dbReference type="RuleBase" id="RU003915"/>
    </source>
</evidence>
<dbReference type="PROSITE" id="PS50059">
    <property type="entry name" value="FKBP_PPIASE"/>
    <property type="match status" value="1"/>
</dbReference>
<feature type="chain" id="PRO_5023116077" description="Peptidyl-prolyl cis-trans isomerase" evidence="7">
    <location>
        <begin position="19"/>
        <end position="229"/>
    </location>
</feature>
<dbReference type="InterPro" id="IPR036944">
    <property type="entry name" value="PPIase_FKBP_N_sf"/>
</dbReference>
<dbReference type="RefSeq" id="WP_146785973.1">
    <property type="nucleotide sequence ID" value="NZ_BAABIO010000001.1"/>
</dbReference>
<evidence type="ECO:0000256" key="1">
    <source>
        <dbReference type="ARBA" id="ARBA00000971"/>
    </source>
</evidence>
<dbReference type="Pfam" id="PF01346">
    <property type="entry name" value="FKBP_N"/>
    <property type="match status" value="1"/>
</dbReference>
<dbReference type="Gene3D" id="3.10.50.40">
    <property type="match status" value="1"/>
</dbReference>
<dbReference type="InterPro" id="IPR046357">
    <property type="entry name" value="PPIase_dom_sf"/>
</dbReference>
<organism evidence="9 10">
    <name type="scientific">Flavisolibacter ginsenosidimutans</name>
    <dbReference type="NCBI Taxonomy" id="661481"/>
    <lineage>
        <taxon>Bacteria</taxon>
        <taxon>Pseudomonadati</taxon>
        <taxon>Bacteroidota</taxon>
        <taxon>Chitinophagia</taxon>
        <taxon>Chitinophagales</taxon>
        <taxon>Chitinophagaceae</taxon>
        <taxon>Flavisolibacter</taxon>
    </lineage>
</organism>
<keyword evidence="10" id="KW-1185">Reference proteome</keyword>
<comment type="catalytic activity">
    <reaction evidence="1 5 6">
        <text>[protein]-peptidylproline (omega=180) = [protein]-peptidylproline (omega=0)</text>
        <dbReference type="Rhea" id="RHEA:16237"/>
        <dbReference type="Rhea" id="RHEA-COMP:10747"/>
        <dbReference type="Rhea" id="RHEA-COMP:10748"/>
        <dbReference type="ChEBI" id="CHEBI:83833"/>
        <dbReference type="ChEBI" id="CHEBI:83834"/>
        <dbReference type="EC" id="5.2.1.8"/>
    </reaction>
</comment>
<dbReference type="OrthoDB" id="9814548at2"/>
<dbReference type="EMBL" id="CP042433">
    <property type="protein sequence ID" value="QEC56051.1"/>
    <property type="molecule type" value="Genomic_DNA"/>
</dbReference>
<dbReference type="Pfam" id="PF00254">
    <property type="entry name" value="FKBP_C"/>
    <property type="match status" value="1"/>
</dbReference>